<keyword evidence="2" id="KW-1185">Reference proteome</keyword>
<evidence type="ECO:0000313" key="1">
    <source>
        <dbReference type="EMBL" id="KAH1186864.1"/>
    </source>
</evidence>
<evidence type="ECO:0000313" key="2">
    <source>
        <dbReference type="Proteomes" id="UP000827986"/>
    </source>
</evidence>
<accession>A0A9D3XSL4</accession>
<dbReference type="PANTHER" id="PTHR45749:SF23">
    <property type="entry name" value="ZINC FINGER MYM-TYPE PROTEIN 1-LIKE"/>
    <property type="match status" value="1"/>
</dbReference>
<name>A0A9D3XSL4_9SAUR</name>
<reference evidence="1" key="1">
    <citation type="submission" date="2021-09" db="EMBL/GenBank/DDBJ databases">
        <title>The genome of Mauremys mutica provides insights into the evolution of semi-aquatic lifestyle.</title>
        <authorList>
            <person name="Gong S."/>
            <person name="Gao Y."/>
        </authorList>
    </citation>
    <scope>NUCLEOTIDE SEQUENCE</scope>
    <source>
        <strain evidence="1">MM-2020</strain>
        <tissue evidence="1">Muscle</tissue>
    </source>
</reference>
<dbReference type="EMBL" id="JAHDVG010000463">
    <property type="protein sequence ID" value="KAH1186864.1"/>
    <property type="molecule type" value="Genomic_DNA"/>
</dbReference>
<dbReference type="PANTHER" id="PTHR45749">
    <property type="match status" value="1"/>
</dbReference>
<gene>
    <name evidence="1" type="ORF">KIL84_019613</name>
</gene>
<comment type="caution">
    <text evidence="1">The sequence shown here is derived from an EMBL/GenBank/DDBJ whole genome shotgun (WGS) entry which is preliminary data.</text>
</comment>
<evidence type="ECO:0008006" key="3">
    <source>
        <dbReference type="Google" id="ProtNLM"/>
    </source>
</evidence>
<sequence length="270" mass="30460">MFTSSSLDNVACTAVKNRYGMDDTPPACFHSDFEEPPCVGGKLCDTAFNQVSPNGEIIERPWFLYSPSTGCVFCFVCKLFSLNSTSALAKRRFDSWDHIGRLGEHESSTEHQQALTTYVLCLSKTQTLDKHIADGYIKERNYWTEVLKQVITTIKFLTTRGLALRGSNEDFGRCNNGNFLGCLELLSQFDSFLACHINKYENGGHGTTSYLSSTICEEFIKLMANKVKQDIVDELKLAKYFSFSVDSTLDINHTDQLTFPMRYVLNNAHL</sequence>
<dbReference type="AlphaFoldDB" id="A0A9D3XSL4"/>
<protein>
    <recommendedName>
        <fullName evidence="3">DUF4371 domain-containing protein</fullName>
    </recommendedName>
</protein>
<organism evidence="1 2">
    <name type="scientific">Mauremys mutica</name>
    <name type="common">yellowpond turtle</name>
    <dbReference type="NCBI Taxonomy" id="74926"/>
    <lineage>
        <taxon>Eukaryota</taxon>
        <taxon>Metazoa</taxon>
        <taxon>Chordata</taxon>
        <taxon>Craniata</taxon>
        <taxon>Vertebrata</taxon>
        <taxon>Euteleostomi</taxon>
        <taxon>Archelosauria</taxon>
        <taxon>Testudinata</taxon>
        <taxon>Testudines</taxon>
        <taxon>Cryptodira</taxon>
        <taxon>Durocryptodira</taxon>
        <taxon>Testudinoidea</taxon>
        <taxon>Geoemydidae</taxon>
        <taxon>Geoemydinae</taxon>
        <taxon>Mauremys</taxon>
    </lineage>
</organism>
<dbReference type="Proteomes" id="UP000827986">
    <property type="component" value="Unassembled WGS sequence"/>
</dbReference>
<proteinExistence type="predicted"/>